<gene>
    <name evidence="1" type="ORF">NDU88_006656</name>
</gene>
<dbReference type="AlphaFoldDB" id="A0AAV7WB80"/>
<comment type="caution">
    <text evidence="1">The sequence shown here is derived from an EMBL/GenBank/DDBJ whole genome shotgun (WGS) entry which is preliminary data.</text>
</comment>
<name>A0AAV7WB80_PLEWA</name>
<dbReference type="EMBL" id="JANPWB010000002">
    <property type="protein sequence ID" value="KAJ1211295.1"/>
    <property type="molecule type" value="Genomic_DNA"/>
</dbReference>
<protein>
    <submittedName>
        <fullName evidence="1">Uncharacterized protein</fullName>
    </submittedName>
</protein>
<accession>A0AAV7WB80</accession>
<reference evidence="1" key="1">
    <citation type="journal article" date="2022" name="bioRxiv">
        <title>Sequencing and chromosome-scale assembly of the giantPleurodeles waltlgenome.</title>
        <authorList>
            <person name="Brown T."/>
            <person name="Elewa A."/>
            <person name="Iarovenko S."/>
            <person name="Subramanian E."/>
            <person name="Araus A.J."/>
            <person name="Petzold A."/>
            <person name="Susuki M."/>
            <person name="Suzuki K.-i.T."/>
            <person name="Hayashi T."/>
            <person name="Toyoda A."/>
            <person name="Oliveira C."/>
            <person name="Osipova E."/>
            <person name="Leigh N.D."/>
            <person name="Simon A."/>
            <person name="Yun M.H."/>
        </authorList>
    </citation>
    <scope>NUCLEOTIDE SEQUENCE</scope>
    <source>
        <strain evidence="1">20211129_DDA</strain>
        <tissue evidence="1">Liver</tissue>
    </source>
</reference>
<keyword evidence="2" id="KW-1185">Reference proteome</keyword>
<evidence type="ECO:0000313" key="1">
    <source>
        <dbReference type="EMBL" id="KAJ1211295.1"/>
    </source>
</evidence>
<organism evidence="1 2">
    <name type="scientific">Pleurodeles waltl</name>
    <name type="common">Iberian ribbed newt</name>
    <dbReference type="NCBI Taxonomy" id="8319"/>
    <lineage>
        <taxon>Eukaryota</taxon>
        <taxon>Metazoa</taxon>
        <taxon>Chordata</taxon>
        <taxon>Craniata</taxon>
        <taxon>Vertebrata</taxon>
        <taxon>Euteleostomi</taxon>
        <taxon>Amphibia</taxon>
        <taxon>Batrachia</taxon>
        <taxon>Caudata</taxon>
        <taxon>Salamandroidea</taxon>
        <taxon>Salamandridae</taxon>
        <taxon>Pleurodelinae</taxon>
        <taxon>Pleurodeles</taxon>
    </lineage>
</organism>
<evidence type="ECO:0000313" key="2">
    <source>
        <dbReference type="Proteomes" id="UP001066276"/>
    </source>
</evidence>
<proteinExistence type="predicted"/>
<sequence>MADLEDLFAALEDREKPRDEEIKQLQQEVLRLKEQHIDFQGHAEDLQYRSNRNNIGIRGASHRPENGDTESYMWALFSQVMDVQEPPPIRIDLVHRIGLSHAGPRSLPTY</sequence>
<dbReference type="Proteomes" id="UP001066276">
    <property type="component" value="Chromosome 1_2"/>
</dbReference>